<dbReference type="Pfam" id="PF01546">
    <property type="entry name" value="Peptidase_M20"/>
    <property type="match status" value="1"/>
</dbReference>
<sequence>MAGIECLRALNDAGIVTERPIEVAVWMNEEGSRFAPGAMGSSAFVDPRRLASYLDVTDAAGESVRHALKAFRQRFPHLPPRPDDGIAAFIELHIEQGPVLEQAGLPLAVVEGIQGVRWYQVTCRGESAHAGTTPMAGRRDAMRLARTVADRIESALADVPADELRLTFGRWEVLPNAINTVAAGVSFTVDFRHPDPAVLACLDRLMEQIINDDVQVAALLNQPPVAFDGMLSRLLMDSSGALDIPFTTLRSGAFHDAMHLAGYCPSSMLFVPSHKGISHNPSEYTDPRSLRLGAQVLACALTELACLSEGDVI</sequence>
<accession>A0AAU7QFD1</accession>
<dbReference type="AlphaFoldDB" id="A0AAU7QFD1"/>
<dbReference type="EC" id="3.5.-.-" evidence="4"/>
<proteinExistence type="inferred from homology"/>
<dbReference type="InterPro" id="IPR002933">
    <property type="entry name" value="Peptidase_M20"/>
</dbReference>
<name>A0AAU7QFD1_9GAMM</name>
<dbReference type="InterPro" id="IPR010158">
    <property type="entry name" value="Amidase_Cbmase"/>
</dbReference>
<comment type="similarity">
    <text evidence="1">Belongs to the peptidase M20 family.</text>
</comment>
<gene>
    <name evidence="4" type="ORF">ABK905_03415</name>
</gene>
<dbReference type="SUPFAM" id="SSF53187">
    <property type="entry name" value="Zn-dependent exopeptidases"/>
    <property type="match status" value="1"/>
</dbReference>
<evidence type="ECO:0000313" key="4">
    <source>
        <dbReference type="EMBL" id="XBS71790.1"/>
    </source>
</evidence>
<evidence type="ECO:0000256" key="1">
    <source>
        <dbReference type="ARBA" id="ARBA00006153"/>
    </source>
</evidence>
<dbReference type="GO" id="GO:0016813">
    <property type="term" value="F:hydrolase activity, acting on carbon-nitrogen (but not peptide) bonds, in linear amidines"/>
    <property type="evidence" value="ECO:0007669"/>
    <property type="project" value="InterPro"/>
</dbReference>
<feature type="domain" description="Peptidase M20 dimerisation" evidence="3">
    <location>
        <begin position="113"/>
        <end position="212"/>
    </location>
</feature>
<dbReference type="Gene3D" id="3.30.70.360">
    <property type="match status" value="1"/>
</dbReference>
<protein>
    <submittedName>
        <fullName evidence="4">Hydantoinase/carbamoylase family amidase</fullName>
        <ecNumber evidence="4">3.5.-.-</ecNumber>
    </submittedName>
</protein>
<dbReference type="InterPro" id="IPR011650">
    <property type="entry name" value="Peptidase_M20_dimer"/>
</dbReference>
<dbReference type="SUPFAM" id="SSF55031">
    <property type="entry name" value="Bacterial exopeptidase dimerisation domain"/>
    <property type="match status" value="1"/>
</dbReference>
<dbReference type="Gene3D" id="3.40.630.10">
    <property type="entry name" value="Zn peptidases"/>
    <property type="match status" value="1"/>
</dbReference>
<dbReference type="NCBIfam" id="TIGR01879">
    <property type="entry name" value="hydantase"/>
    <property type="match status" value="1"/>
</dbReference>
<dbReference type="PANTHER" id="PTHR32494:SF5">
    <property type="entry name" value="ALLANTOATE AMIDOHYDROLASE"/>
    <property type="match status" value="1"/>
</dbReference>
<reference evidence="4" key="1">
    <citation type="submission" date="2024-06" db="EMBL/GenBank/DDBJ databases">
        <authorList>
            <person name="Coelho C."/>
            <person name="Bento M."/>
            <person name="Garcia E."/>
            <person name="Camelo A."/>
            <person name="Brandao I."/>
            <person name="Espirito Santo C."/>
            <person name="Trovao J."/>
            <person name="Verissimo A."/>
            <person name="Costa J."/>
            <person name="Tiago I."/>
        </authorList>
    </citation>
    <scope>NUCLEOTIDE SEQUENCE</scope>
    <source>
        <strain evidence="4">KWT182</strain>
    </source>
</reference>
<organism evidence="4">
    <name type="scientific">Acerihabitans sp. KWT182</name>
    <dbReference type="NCBI Taxonomy" id="3157919"/>
    <lineage>
        <taxon>Bacteria</taxon>
        <taxon>Pseudomonadati</taxon>
        <taxon>Pseudomonadota</taxon>
        <taxon>Gammaproteobacteria</taxon>
        <taxon>Enterobacterales</taxon>
        <taxon>Pectobacteriaceae</taxon>
        <taxon>Acerihabitans</taxon>
    </lineage>
</organism>
<keyword evidence="2 4" id="KW-0378">Hydrolase</keyword>
<dbReference type="PANTHER" id="PTHR32494">
    <property type="entry name" value="ALLANTOATE DEIMINASE-RELATED"/>
    <property type="match status" value="1"/>
</dbReference>
<dbReference type="Pfam" id="PF07687">
    <property type="entry name" value="M20_dimer"/>
    <property type="match status" value="1"/>
</dbReference>
<dbReference type="InterPro" id="IPR036264">
    <property type="entry name" value="Bact_exopeptidase_dim_dom"/>
</dbReference>
<evidence type="ECO:0000259" key="3">
    <source>
        <dbReference type="Pfam" id="PF07687"/>
    </source>
</evidence>
<dbReference type="EMBL" id="CP157947">
    <property type="protein sequence ID" value="XBS71790.1"/>
    <property type="molecule type" value="Genomic_DNA"/>
</dbReference>
<evidence type="ECO:0000256" key="2">
    <source>
        <dbReference type="ARBA" id="ARBA00022801"/>
    </source>
</evidence>